<dbReference type="InterPro" id="IPR036977">
    <property type="entry name" value="DNA_primase_Znf_CHC2"/>
</dbReference>
<dbReference type="GO" id="GO:0004386">
    <property type="term" value="F:helicase activity"/>
    <property type="evidence" value="ECO:0007669"/>
    <property type="project" value="InterPro"/>
</dbReference>
<evidence type="ECO:0000259" key="1">
    <source>
        <dbReference type="SMART" id="SM00778"/>
    </source>
</evidence>
<organism evidence="2 3">
    <name type="scientific">Neisseria perflava</name>
    <dbReference type="NCBI Taxonomy" id="33053"/>
    <lineage>
        <taxon>Bacteria</taxon>
        <taxon>Pseudomonadati</taxon>
        <taxon>Pseudomonadota</taxon>
        <taxon>Betaproteobacteria</taxon>
        <taxon>Neisseriales</taxon>
        <taxon>Neisseriaceae</taxon>
        <taxon>Neisseria</taxon>
    </lineage>
</organism>
<dbReference type="Pfam" id="PF23639">
    <property type="entry name" value="DUF7146"/>
    <property type="match status" value="1"/>
</dbReference>
<name>A0A9X7I4K8_NEIPE</name>
<dbReference type="EMBL" id="CP136962">
    <property type="protein sequence ID" value="WOS99017.1"/>
    <property type="molecule type" value="Genomic_DNA"/>
</dbReference>
<dbReference type="Proteomes" id="UP000234781">
    <property type="component" value="Chromosome"/>
</dbReference>
<dbReference type="InterPro" id="IPR055570">
    <property type="entry name" value="DUF7146"/>
</dbReference>
<proteinExistence type="predicted"/>
<dbReference type="Pfam" id="PF08273">
    <property type="entry name" value="Zn_Ribbon_Prim"/>
    <property type="match status" value="1"/>
</dbReference>
<evidence type="ECO:0000313" key="2">
    <source>
        <dbReference type="EMBL" id="WOS99017.1"/>
    </source>
</evidence>
<keyword evidence="3" id="KW-1185">Reference proteome</keyword>
<feature type="domain" description="DNA primase/helicase Gp4 N-terminal Bacteriophage T7-like" evidence="1">
    <location>
        <begin position="32"/>
        <end position="69"/>
    </location>
</feature>
<dbReference type="InterPro" id="IPR006171">
    <property type="entry name" value="TOPRIM_dom"/>
</dbReference>
<reference evidence="3" key="1">
    <citation type="submission" date="2017-12" db="EMBL/GenBank/DDBJ databases">
        <title>Phylogenetic diversity of female urinary microbiome.</title>
        <authorList>
            <person name="Thomas-White K."/>
            <person name="Wolfe A.J."/>
        </authorList>
    </citation>
    <scope>NUCLEOTIDE SEQUENCE [LARGE SCALE GENOMIC DNA]</scope>
    <source>
        <strain evidence="3">UMB0023</strain>
    </source>
</reference>
<dbReference type="Pfam" id="PF13362">
    <property type="entry name" value="Toprim_3"/>
    <property type="match status" value="1"/>
</dbReference>
<dbReference type="GO" id="GO:0003677">
    <property type="term" value="F:DNA binding"/>
    <property type="evidence" value="ECO:0007669"/>
    <property type="project" value="InterPro"/>
</dbReference>
<protein>
    <submittedName>
        <fullName evidence="2">Toprim domain-containing protein</fullName>
    </submittedName>
</protein>
<reference evidence="2 3" key="2">
    <citation type="submission" date="2023-10" db="EMBL/GenBank/DDBJ databases">
        <authorList>
            <person name="Choi B."/>
        </authorList>
    </citation>
    <scope>NUCLEOTIDE SEQUENCE [LARGE SCALE GENOMIC DNA]</scope>
    <source>
        <strain evidence="2 3">UMB0023</strain>
    </source>
</reference>
<dbReference type="SUPFAM" id="SSF57783">
    <property type="entry name" value="Zinc beta-ribbon"/>
    <property type="match status" value="1"/>
</dbReference>
<sequence length="371" mass="41685">MKPTYKEIRAAAQYRWQEIHRAIGIDPKFLRDKHQPCPACNDGHDRFRYDDEDGNGTFFCTHWKDGDRVGGGNGFGLVMHFLNCNFDEALRTVAGILGMDNANPLSIPPKRPQAQPRPEKDQIEKLAALWRRTEPIRPDSPVIQYLKSRGLDMAHLPENVRFLPEKDYWTTGADKPLLLGSFPCMVCAIRDMDEELQGLHLTYLQASYDKQCGEDGLHTPRYQKLAIKDPETGETLPAKKMRSRKKGSISGQAVHLFPIPENGRLVIAEGIETALAARELCKAYDWGLYAALSANSMANFHFLNGIKEIAIIADNDTPRPVGYRAAYDLAMRAIKQGIKASIWQSETAGYDALDELNEKKRSDNHFGGQTA</sequence>
<accession>A0A9X7I4K8</accession>
<gene>
    <name evidence="2" type="ORF">CYJ98_004985</name>
</gene>
<dbReference type="CDD" id="cd01029">
    <property type="entry name" value="TOPRIM_primases"/>
    <property type="match status" value="1"/>
</dbReference>
<dbReference type="InterPro" id="IPR034154">
    <property type="entry name" value="TOPRIM_DnaG/twinkle"/>
</dbReference>
<dbReference type="GO" id="GO:0006260">
    <property type="term" value="P:DNA replication"/>
    <property type="evidence" value="ECO:0007669"/>
    <property type="project" value="InterPro"/>
</dbReference>
<dbReference type="GO" id="GO:0008270">
    <property type="term" value="F:zinc ion binding"/>
    <property type="evidence" value="ECO:0007669"/>
    <property type="project" value="InterPro"/>
</dbReference>
<evidence type="ECO:0000313" key="3">
    <source>
        <dbReference type="Proteomes" id="UP000234781"/>
    </source>
</evidence>
<dbReference type="Gene3D" id="3.90.580.10">
    <property type="entry name" value="Zinc finger, CHC2-type domain"/>
    <property type="match status" value="1"/>
</dbReference>
<dbReference type="InterPro" id="IPR013237">
    <property type="entry name" value="Phage_T7_Gp4_N"/>
</dbReference>
<dbReference type="RefSeq" id="WP_101755571.1">
    <property type="nucleotide sequence ID" value="NZ_CP136962.1"/>
</dbReference>
<dbReference type="SMART" id="SM00778">
    <property type="entry name" value="Prim_Zn_Ribbon"/>
    <property type="match status" value="1"/>
</dbReference>
<dbReference type="AlphaFoldDB" id="A0A9X7I4K8"/>